<dbReference type="AlphaFoldDB" id="A0A7W6S3I3"/>
<dbReference type="Proteomes" id="UP000524535">
    <property type="component" value="Unassembled WGS sequence"/>
</dbReference>
<evidence type="ECO:0000313" key="7">
    <source>
        <dbReference type="Proteomes" id="UP000576087"/>
    </source>
</evidence>
<feature type="domain" description="BON" evidence="1">
    <location>
        <begin position="21"/>
        <end position="89"/>
    </location>
</feature>
<keyword evidence="6" id="KW-1185">Reference proteome</keyword>
<evidence type="ECO:0000313" key="5">
    <source>
        <dbReference type="Proteomes" id="UP000520770"/>
    </source>
</evidence>
<evidence type="ECO:0000313" key="2">
    <source>
        <dbReference type="EMBL" id="MBB4346538.1"/>
    </source>
</evidence>
<name>A0A7W6S3I3_9HYPH</name>
<dbReference type="EMBL" id="JACIGW010000001">
    <property type="protein sequence ID" value="MBB4346538.1"/>
    <property type="molecule type" value="Genomic_DNA"/>
</dbReference>
<dbReference type="RefSeq" id="WP_183820939.1">
    <property type="nucleotide sequence ID" value="NZ_JACIGW010000001.1"/>
</dbReference>
<reference evidence="5 6" key="1">
    <citation type="submission" date="2020-08" db="EMBL/GenBank/DDBJ databases">
        <title>Genomic Encyclopedia of Type Strains, Phase IV (KMG-V): Genome sequencing to study the core and pangenomes of soil and plant-associated prokaryotes.</title>
        <authorList>
            <person name="Whitman W."/>
        </authorList>
    </citation>
    <scope>NUCLEOTIDE SEQUENCE [LARGE SCALE GENOMIC DNA]</scope>
    <source>
        <strain evidence="3 6">SEMIA 444</strain>
        <strain evidence="2 5">SEMIA 448</strain>
        <strain evidence="4 7">SEMIA 452</strain>
    </source>
</reference>
<dbReference type="SMART" id="SM00749">
    <property type="entry name" value="BON"/>
    <property type="match status" value="1"/>
</dbReference>
<dbReference type="EMBL" id="JACIGY010000001">
    <property type="protein sequence ID" value="MBB4411068.1"/>
    <property type="molecule type" value="Genomic_DNA"/>
</dbReference>
<protein>
    <submittedName>
        <fullName evidence="2">Osmotically-inducible protein OsmY</fullName>
    </submittedName>
</protein>
<sequence length="97" mass="10275">MVFKHQQFYEAPPEIEVEFPGRATLEAAVSDALASSGGIDASDVMVTASGTAITLSGSVLRQEELARAEEIARSIEGVTEVRNDIAVTGLDQVQRGI</sequence>
<accession>A0A7W6S3I3</accession>
<evidence type="ECO:0000259" key="1">
    <source>
        <dbReference type="PROSITE" id="PS50914"/>
    </source>
</evidence>
<organism evidence="2 5">
    <name type="scientific">Aliirhizobium cellulosilyticum</name>
    <dbReference type="NCBI Taxonomy" id="393664"/>
    <lineage>
        <taxon>Bacteria</taxon>
        <taxon>Pseudomonadati</taxon>
        <taxon>Pseudomonadota</taxon>
        <taxon>Alphaproteobacteria</taxon>
        <taxon>Hyphomicrobiales</taxon>
        <taxon>Rhizobiaceae</taxon>
        <taxon>Aliirhizobium</taxon>
    </lineage>
</organism>
<dbReference type="InterPro" id="IPR051686">
    <property type="entry name" value="Lipoprotein_DolP"/>
</dbReference>
<gene>
    <name evidence="3" type="ORF">GGE31_001539</name>
    <name evidence="2" type="ORF">GGE33_000246</name>
    <name evidence="4" type="ORF">GGE35_001539</name>
</gene>
<dbReference type="Pfam" id="PF04972">
    <property type="entry name" value="BON"/>
    <property type="match status" value="1"/>
</dbReference>
<dbReference type="Proteomes" id="UP000576087">
    <property type="component" value="Unassembled WGS sequence"/>
</dbReference>
<dbReference type="PROSITE" id="PS50914">
    <property type="entry name" value="BON"/>
    <property type="match status" value="1"/>
</dbReference>
<proteinExistence type="predicted"/>
<dbReference type="PANTHER" id="PTHR34606">
    <property type="entry name" value="BON DOMAIN-CONTAINING PROTEIN"/>
    <property type="match status" value="1"/>
</dbReference>
<evidence type="ECO:0000313" key="3">
    <source>
        <dbReference type="EMBL" id="MBB4411068.1"/>
    </source>
</evidence>
<evidence type="ECO:0000313" key="6">
    <source>
        <dbReference type="Proteomes" id="UP000524535"/>
    </source>
</evidence>
<dbReference type="Proteomes" id="UP000520770">
    <property type="component" value="Unassembled WGS sequence"/>
</dbReference>
<dbReference type="InterPro" id="IPR007055">
    <property type="entry name" value="BON_dom"/>
</dbReference>
<dbReference type="PANTHER" id="PTHR34606:SF15">
    <property type="entry name" value="BON DOMAIN-CONTAINING PROTEIN"/>
    <property type="match status" value="1"/>
</dbReference>
<evidence type="ECO:0000313" key="4">
    <source>
        <dbReference type="EMBL" id="MBB4445757.1"/>
    </source>
</evidence>
<dbReference type="EMBL" id="JACIHM010000001">
    <property type="protein sequence ID" value="MBB4445757.1"/>
    <property type="molecule type" value="Genomic_DNA"/>
</dbReference>
<dbReference type="InterPro" id="IPR014004">
    <property type="entry name" value="Transpt-assoc_nodulatn_dom_bac"/>
</dbReference>
<comment type="caution">
    <text evidence="2">The sequence shown here is derived from an EMBL/GenBank/DDBJ whole genome shotgun (WGS) entry which is preliminary data.</text>
</comment>
<dbReference type="Gene3D" id="3.30.1340.30">
    <property type="match status" value="1"/>
</dbReference>